<dbReference type="EMBL" id="CAMGYJ010000009">
    <property type="protein sequence ID" value="CAI0543936.1"/>
    <property type="molecule type" value="Genomic_DNA"/>
</dbReference>
<dbReference type="PANTHER" id="PTHR48049">
    <property type="entry name" value="GLYCOSYLTRANSFERASE"/>
    <property type="match status" value="1"/>
</dbReference>
<dbReference type="SUPFAM" id="SSF53756">
    <property type="entry name" value="UDP-Glycosyltransferase/glycogen phosphorylase"/>
    <property type="match status" value="1"/>
</dbReference>
<dbReference type="Proteomes" id="UP001154282">
    <property type="component" value="Unassembled WGS sequence"/>
</dbReference>
<evidence type="ECO:0000256" key="2">
    <source>
        <dbReference type="ARBA" id="ARBA00022676"/>
    </source>
</evidence>
<keyword evidence="5" id="KW-1185">Reference proteome</keyword>
<dbReference type="InterPro" id="IPR050481">
    <property type="entry name" value="UDP-glycosyltransf_plant"/>
</dbReference>
<evidence type="ECO:0000313" key="5">
    <source>
        <dbReference type="Proteomes" id="UP001154282"/>
    </source>
</evidence>
<dbReference type="FunFam" id="3.40.50.2000:FF:000087">
    <property type="entry name" value="Glycosyltransferase"/>
    <property type="match status" value="1"/>
</dbReference>
<organism evidence="4 5">
    <name type="scientific">Linum tenue</name>
    <dbReference type="NCBI Taxonomy" id="586396"/>
    <lineage>
        <taxon>Eukaryota</taxon>
        <taxon>Viridiplantae</taxon>
        <taxon>Streptophyta</taxon>
        <taxon>Embryophyta</taxon>
        <taxon>Tracheophyta</taxon>
        <taxon>Spermatophyta</taxon>
        <taxon>Magnoliopsida</taxon>
        <taxon>eudicotyledons</taxon>
        <taxon>Gunneridae</taxon>
        <taxon>Pentapetalae</taxon>
        <taxon>rosids</taxon>
        <taxon>fabids</taxon>
        <taxon>Malpighiales</taxon>
        <taxon>Linaceae</taxon>
        <taxon>Linum</taxon>
    </lineage>
</organism>
<protein>
    <submittedName>
        <fullName evidence="4">Uncharacterized protein</fullName>
    </submittedName>
</protein>
<dbReference type="FunFam" id="3.40.50.2000:FF:000037">
    <property type="entry name" value="Glycosyltransferase"/>
    <property type="match status" value="1"/>
</dbReference>
<evidence type="ECO:0000313" key="4">
    <source>
        <dbReference type="EMBL" id="CAI0543936.1"/>
    </source>
</evidence>
<keyword evidence="2" id="KW-0328">Glycosyltransferase</keyword>
<reference evidence="4" key="1">
    <citation type="submission" date="2022-08" db="EMBL/GenBank/DDBJ databases">
        <authorList>
            <person name="Gutierrez-Valencia J."/>
        </authorList>
    </citation>
    <scope>NUCLEOTIDE SEQUENCE</scope>
</reference>
<evidence type="ECO:0000256" key="3">
    <source>
        <dbReference type="ARBA" id="ARBA00022679"/>
    </source>
</evidence>
<proteinExistence type="inferred from homology"/>
<name>A0AAV0QGI8_9ROSI</name>
<dbReference type="InterPro" id="IPR002213">
    <property type="entry name" value="UDP_glucos_trans"/>
</dbReference>
<dbReference type="PANTHER" id="PTHR48049:SF91">
    <property type="entry name" value="UDP-GLYCOSYLTRANSFERASE 79B7-RELATED"/>
    <property type="match status" value="1"/>
</dbReference>
<dbReference type="Pfam" id="PF00201">
    <property type="entry name" value="UDPGT"/>
    <property type="match status" value="1"/>
</dbReference>
<comment type="similarity">
    <text evidence="1">Belongs to the UDP-glycosyltransferase family.</text>
</comment>
<dbReference type="Gene3D" id="3.40.50.2000">
    <property type="entry name" value="Glycogen Phosphorylase B"/>
    <property type="match status" value="2"/>
</dbReference>
<dbReference type="AlphaFoldDB" id="A0AAV0QGI8"/>
<keyword evidence="3" id="KW-0808">Transferase</keyword>
<evidence type="ECO:0000256" key="1">
    <source>
        <dbReference type="ARBA" id="ARBA00009995"/>
    </source>
</evidence>
<accession>A0AAV0QGI8</accession>
<dbReference type="GO" id="GO:0035251">
    <property type="term" value="F:UDP-glucosyltransferase activity"/>
    <property type="evidence" value="ECO:0007669"/>
    <property type="project" value="InterPro"/>
</dbReference>
<sequence length="464" mass="51243">MASPTNDGQNFHIVMFPWLAAGHITPFLHLSNDLAGRGFTITFITPQKAIDRLGHLNRHPSLITFHPLTLPPVEGLPAGVETASEVPIELTHFLCVAMDRTRDQVEAVVRGTRAKLVVFDMAHWVPDITRPLGIRSVNYTVLGASAIAIVLVPARGLEKGKVLAEDELAVPPPGYPSSTVVLRRGYEAGLLGFLFMPYGEATTFWERISLGMKGCDALAMRTCEEIEGKLCGYLGEQYDKPVFLTGPVLPEPSENRLEVDRWAKWLGKFEPGSVVFCAFGSQVFLERDQFQELVLGFELSGHPFLVALKPPAGASTIEEALPEGFEERVKGRGIVTGEWVEQVAILNHPSVGCFVNHCGFGSMWESLTSLCQIVMVPHLADQVLNTRLMAGELRVGLEVERGEKGWVSKEKLSEAIQCVMDSGNELGCSLRENHEKWRSVFSDPGFMSRYIDKFVQNVNELVKS</sequence>
<dbReference type="CDD" id="cd03784">
    <property type="entry name" value="GT1_Gtf-like"/>
    <property type="match status" value="1"/>
</dbReference>
<comment type="caution">
    <text evidence="4">The sequence shown here is derived from an EMBL/GenBank/DDBJ whole genome shotgun (WGS) entry which is preliminary data.</text>
</comment>
<gene>
    <name evidence="4" type="ORF">LITE_LOCUS42998</name>
</gene>